<dbReference type="Proteomes" id="UP000759537">
    <property type="component" value="Unassembled WGS sequence"/>
</dbReference>
<accession>A0A9P5MZU0</accession>
<feature type="domain" description="CASP C-terminal" evidence="11">
    <location>
        <begin position="441"/>
        <end position="681"/>
    </location>
</feature>
<dbReference type="GO" id="GO:0006891">
    <property type="term" value="P:intra-Golgi vesicle-mediated transport"/>
    <property type="evidence" value="ECO:0007669"/>
    <property type="project" value="InterPro"/>
</dbReference>
<dbReference type="EMBL" id="WHVB01000005">
    <property type="protein sequence ID" value="KAF8482643.1"/>
    <property type="molecule type" value="Genomic_DNA"/>
</dbReference>
<dbReference type="GO" id="GO:0000139">
    <property type="term" value="C:Golgi membrane"/>
    <property type="evidence" value="ECO:0007669"/>
    <property type="project" value="UniProtKB-SubCell"/>
</dbReference>
<feature type="coiled-coil region" evidence="10">
    <location>
        <begin position="254"/>
        <end position="347"/>
    </location>
</feature>
<comment type="similarity">
    <text evidence="2">Belongs to the CASP family.</text>
</comment>
<feature type="coiled-coil region" evidence="10">
    <location>
        <begin position="528"/>
        <end position="576"/>
    </location>
</feature>
<evidence type="ECO:0000259" key="12">
    <source>
        <dbReference type="Pfam" id="PF25398"/>
    </source>
</evidence>
<gene>
    <name evidence="13" type="ORF">DFH94DRAFT_823352</name>
</gene>
<evidence type="ECO:0000313" key="14">
    <source>
        <dbReference type="Proteomes" id="UP000759537"/>
    </source>
</evidence>
<dbReference type="PANTHER" id="PTHR14043:SF2">
    <property type="entry name" value="HOMEOBOX PROTEIN CUT"/>
    <property type="match status" value="1"/>
</dbReference>
<keyword evidence="8 10" id="KW-0175">Coiled coil</keyword>
<feature type="domain" description="Cux N-terminal" evidence="12">
    <location>
        <begin position="6"/>
        <end position="116"/>
    </location>
</feature>
<evidence type="ECO:0000259" key="11">
    <source>
        <dbReference type="Pfam" id="PF08172"/>
    </source>
</evidence>
<evidence type="ECO:0000256" key="2">
    <source>
        <dbReference type="ARBA" id="ARBA00006415"/>
    </source>
</evidence>
<keyword evidence="9" id="KW-0472">Membrane</keyword>
<keyword evidence="5" id="KW-0812">Transmembrane</keyword>
<evidence type="ECO:0000256" key="4">
    <source>
        <dbReference type="ARBA" id="ARBA00022448"/>
    </source>
</evidence>
<evidence type="ECO:0000313" key="13">
    <source>
        <dbReference type="EMBL" id="KAF8482643.1"/>
    </source>
</evidence>
<feature type="coiled-coil region" evidence="10">
    <location>
        <begin position="122"/>
        <end position="228"/>
    </location>
</feature>
<evidence type="ECO:0000256" key="10">
    <source>
        <dbReference type="SAM" id="Coils"/>
    </source>
</evidence>
<keyword evidence="7" id="KW-0333">Golgi apparatus</keyword>
<dbReference type="InterPro" id="IPR057476">
    <property type="entry name" value="Cux_N"/>
</dbReference>
<evidence type="ECO:0000256" key="8">
    <source>
        <dbReference type="ARBA" id="ARBA00023054"/>
    </source>
</evidence>
<keyword evidence="6" id="KW-1133">Transmembrane helix</keyword>
<evidence type="ECO:0000256" key="6">
    <source>
        <dbReference type="ARBA" id="ARBA00022989"/>
    </source>
</evidence>
<reference evidence="13" key="2">
    <citation type="journal article" date="2020" name="Nat. Commun.">
        <title>Large-scale genome sequencing of mycorrhizal fungi provides insights into the early evolution of symbiotic traits.</title>
        <authorList>
            <person name="Miyauchi S."/>
            <person name="Kiss E."/>
            <person name="Kuo A."/>
            <person name="Drula E."/>
            <person name="Kohler A."/>
            <person name="Sanchez-Garcia M."/>
            <person name="Morin E."/>
            <person name="Andreopoulos B."/>
            <person name="Barry K.W."/>
            <person name="Bonito G."/>
            <person name="Buee M."/>
            <person name="Carver A."/>
            <person name="Chen C."/>
            <person name="Cichocki N."/>
            <person name="Clum A."/>
            <person name="Culley D."/>
            <person name="Crous P.W."/>
            <person name="Fauchery L."/>
            <person name="Girlanda M."/>
            <person name="Hayes R.D."/>
            <person name="Keri Z."/>
            <person name="LaButti K."/>
            <person name="Lipzen A."/>
            <person name="Lombard V."/>
            <person name="Magnuson J."/>
            <person name="Maillard F."/>
            <person name="Murat C."/>
            <person name="Nolan M."/>
            <person name="Ohm R.A."/>
            <person name="Pangilinan J."/>
            <person name="Pereira M.F."/>
            <person name="Perotto S."/>
            <person name="Peter M."/>
            <person name="Pfister S."/>
            <person name="Riley R."/>
            <person name="Sitrit Y."/>
            <person name="Stielow J.B."/>
            <person name="Szollosi G."/>
            <person name="Zifcakova L."/>
            <person name="Stursova M."/>
            <person name="Spatafora J.W."/>
            <person name="Tedersoo L."/>
            <person name="Vaario L.M."/>
            <person name="Yamada A."/>
            <person name="Yan M."/>
            <person name="Wang P."/>
            <person name="Xu J."/>
            <person name="Bruns T."/>
            <person name="Baldrian P."/>
            <person name="Vilgalys R."/>
            <person name="Dunand C."/>
            <person name="Henrissat B."/>
            <person name="Grigoriev I.V."/>
            <person name="Hibbett D."/>
            <person name="Nagy L.G."/>
            <person name="Martin F.M."/>
        </authorList>
    </citation>
    <scope>NUCLEOTIDE SEQUENCE</scope>
    <source>
        <strain evidence="13">Prilba</strain>
    </source>
</reference>
<evidence type="ECO:0000256" key="7">
    <source>
        <dbReference type="ARBA" id="ARBA00023034"/>
    </source>
</evidence>
<evidence type="ECO:0000256" key="3">
    <source>
        <dbReference type="ARBA" id="ARBA00018691"/>
    </source>
</evidence>
<dbReference type="Pfam" id="PF25398">
    <property type="entry name" value="CUX1_N"/>
    <property type="match status" value="1"/>
</dbReference>
<keyword evidence="4" id="KW-0813">Transport</keyword>
<dbReference type="PANTHER" id="PTHR14043">
    <property type="entry name" value="CCAAT DISPLACEMENT PROTEIN-RELATED"/>
    <property type="match status" value="1"/>
</dbReference>
<proteinExistence type="inferred from homology"/>
<sequence>MALPEHNFSGALATWKNINLFELQKTLDAQGIEVVENQKEGVVGRKALADKTKDFKKIPDEEKVNAFKGLLKSYQTEIDNLTKRSKSAESAFLNLYKVLADAPDPYPLLEAAVDQTVKIAEARDLEDELQRVKAENAELQMRVSELANIDAAKRKAESRAEQLEEKARLFMDVAIQERVAQKENELNATYDERMRNYEAREQDLHRQVSLLKEQLRDLRVSNESTEARLLDQSQRIDQEVVAKLAEMDMVVADLERANTRAATVERRNELLRAEIESLKTGNDKSDRVKDLESHVTSLESEVDRLSQSLNAQRAVVTAADTSARKVAEEHAREASSQAREIEQLRQLLKGYADYDEIKRELEIMKYVEFAGLEGDLDEEDGIASDNHLGLQLPNPNASKANAHPANSLEALLATKNKRILEELTKFRILHGELEASLQCANDDLASTTSELEKHRQLNERLESDLLKIEHHEQGRNGQENGDANPVDAAEDDVLAGLGLELGLTTKDKDPAVQTKPIPFTSSANTSILPIVTSQRDRFRQRNAELEEELRKQFQIISELRAEIRSLQSDNLKLYEKVRYMQSYRENAHSTLDPLPTSSTIAPSASELNKYSARYEEAMNPFEAFRGREAARAYSNLNPLERGVFMLTRVVLGNRRARNVFIGYAICLHVLVMFTLYECTMSSGSSMPVRNTPVRIQPVPAPL</sequence>
<evidence type="ECO:0000256" key="9">
    <source>
        <dbReference type="ARBA" id="ARBA00023136"/>
    </source>
</evidence>
<feature type="coiled-coil region" evidence="10">
    <location>
        <begin position="437"/>
        <end position="471"/>
    </location>
</feature>
<name>A0A9P5MZU0_9AGAM</name>
<keyword evidence="14" id="KW-1185">Reference proteome</keyword>
<dbReference type="AlphaFoldDB" id="A0A9P5MZU0"/>
<organism evidence="13 14">
    <name type="scientific">Russula ochroleuca</name>
    <dbReference type="NCBI Taxonomy" id="152965"/>
    <lineage>
        <taxon>Eukaryota</taxon>
        <taxon>Fungi</taxon>
        <taxon>Dikarya</taxon>
        <taxon>Basidiomycota</taxon>
        <taxon>Agaricomycotina</taxon>
        <taxon>Agaricomycetes</taxon>
        <taxon>Russulales</taxon>
        <taxon>Russulaceae</taxon>
        <taxon>Russula</taxon>
    </lineage>
</organism>
<comment type="subcellular location">
    <subcellularLocation>
        <location evidence="1">Golgi apparatus membrane</location>
        <topology evidence="1">Single-pass type IV membrane protein</topology>
    </subcellularLocation>
</comment>
<comment type="caution">
    <text evidence="13">The sequence shown here is derived from an EMBL/GenBank/DDBJ whole genome shotgun (WGS) entry which is preliminary data.</text>
</comment>
<evidence type="ECO:0000256" key="1">
    <source>
        <dbReference type="ARBA" id="ARBA00004409"/>
    </source>
</evidence>
<evidence type="ECO:0000256" key="5">
    <source>
        <dbReference type="ARBA" id="ARBA00022692"/>
    </source>
</evidence>
<dbReference type="InterPro" id="IPR012955">
    <property type="entry name" value="CASP_C"/>
</dbReference>
<dbReference type="OrthoDB" id="10257567at2759"/>
<dbReference type="Pfam" id="PF08172">
    <property type="entry name" value="CASP_C"/>
    <property type="match status" value="1"/>
</dbReference>
<reference evidence="13" key="1">
    <citation type="submission" date="2019-10" db="EMBL/GenBank/DDBJ databases">
        <authorList>
            <consortium name="DOE Joint Genome Institute"/>
            <person name="Kuo A."/>
            <person name="Miyauchi S."/>
            <person name="Kiss E."/>
            <person name="Drula E."/>
            <person name="Kohler A."/>
            <person name="Sanchez-Garcia M."/>
            <person name="Andreopoulos B."/>
            <person name="Barry K.W."/>
            <person name="Bonito G."/>
            <person name="Buee M."/>
            <person name="Carver A."/>
            <person name="Chen C."/>
            <person name="Cichocki N."/>
            <person name="Clum A."/>
            <person name="Culley D."/>
            <person name="Crous P.W."/>
            <person name="Fauchery L."/>
            <person name="Girlanda M."/>
            <person name="Hayes R."/>
            <person name="Keri Z."/>
            <person name="LaButti K."/>
            <person name="Lipzen A."/>
            <person name="Lombard V."/>
            <person name="Magnuson J."/>
            <person name="Maillard F."/>
            <person name="Morin E."/>
            <person name="Murat C."/>
            <person name="Nolan M."/>
            <person name="Ohm R."/>
            <person name="Pangilinan J."/>
            <person name="Pereira M."/>
            <person name="Perotto S."/>
            <person name="Peter M."/>
            <person name="Riley R."/>
            <person name="Sitrit Y."/>
            <person name="Stielow B."/>
            <person name="Szollosi G."/>
            <person name="Zifcakova L."/>
            <person name="Stursova M."/>
            <person name="Spatafora J.W."/>
            <person name="Tedersoo L."/>
            <person name="Vaario L.-M."/>
            <person name="Yamada A."/>
            <person name="Yan M."/>
            <person name="Wang P."/>
            <person name="Xu J."/>
            <person name="Bruns T."/>
            <person name="Baldrian P."/>
            <person name="Vilgalys R."/>
            <person name="Henrissat B."/>
            <person name="Grigoriev I.V."/>
            <person name="Hibbett D."/>
            <person name="Nagy L.G."/>
            <person name="Martin F.M."/>
        </authorList>
    </citation>
    <scope>NUCLEOTIDE SEQUENCE</scope>
    <source>
        <strain evidence="13">Prilba</strain>
    </source>
</reference>
<protein>
    <recommendedName>
        <fullName evidence="3">Protein CASP</fullName>
    </recommendedName>
</protein>
<feature type="coiled-coil region" evidence="10">
    <location>
        <begin position="64"/>
        <end position="91"/>
    </location>
</feature>